<name>A0A550C7C6_9AGAR</name>
<comment type="caution">
    <text evidence="12">The sequence shown here is derived from an EMBL/GenBank/DDBJ whole genome shotgun (WGS) entry which is preliminary data.</text>
</comment>
<dbReference type="Pfam" id="PF00675">
    <property type="entry name" value="Peptidase_M16"/>
    <property type="match status" value="1"/>
</dbReference>
<keyword evidence="7" id="KW-0496">Mitochondrion</keyword>
<accession>A0A550C7C6</accession>
<dbReference type="PANTHER" id="PTHR11851:SF209">
    <property type="entry name" value="CYTOCHROME B-C1 COMPLEX SUBUNIT 2, MITOCHONDRIAL"/>
    <property type="match status" value="1"/>
</dbReference>
<sequence>MLASRATAARNVQRITRSFATVADSAGVKVAAVDFGQPTSSVTLLVKAGSRFEPKTGVAHALKNFAFKSTAKRSALGTVRESELYGGVLSSTLSREHLALTAEFLRGDEELFVDLLTTFATSAKFTRHEYLEYVTPIVEGETAAAASNPAVRAVELAHALAFRSGLGASLFAPAHTSVTHEDVKAFASSVFGKGNIAVLGTGIDQARLAALVEKSSLASLGTSTTSTSPSTYFGGETRLDAHAGAQTVFIGFGSTGSPAELAALAAYLSVEPALKWSQSSSALAAAIPEGASVKPVFLPYSDATLVGLLVQGQTPAAVKAAGTAAVKAIKSAGSIKDSDLKKAGRDGILSVLGSKVLAGADASLESSLSSLDKLAVGDFTKTAEGLLKNKPTYVAVGDIAALPFADELGL</sequence>
<dbReference type="PANTHER" id="PTHR11851">
    <property type="entry name" value="METALLOPROTEASE"/>
    <property type="match status" value="1"/>
</dbReference>
<evidence type="ECO:0000313" key="13">
    <source>
        <dbReference type="Proteomes" id="UP000320762"/>
    </source>
</evidence>
<evidence type="ECO:0000256" key="5">
    <source>
        <dbReference type="ARBA" id="ARBA00022946"/>
    </source>
</evidence>
<organism evidence="12 13">
    <name type="scientific">Schizophyllum amplum</name>
    <dbReference type="NCBI Taxonomy" id="97359"/>
    <lineage>
        <taxon>Eukaryota</taxon>
        <taxon>Fungi</taxon>
        <taxon>Dikarya</taxon>
        <taxon>Basidiomycota</taxon>
        <taxon>Agaricomycotina</taxon>
        <taxon>Agaricomycetes</taxon>
        <taxon>Agaricomycetidae</taxon>
        <taxon>Agaricales</taxon>
        <taxon>Schizophyllaceae</taxon>
        <taxon>Schizophyllum</taxon>
    </lineage>
</organism>
<dbReference type="STRING" id="97359.A0A550C7C6"/>
<keyword evidence="13" id="KW-1185">Reference proteome</keyword>
<keyword evidence="2" id="KW-0813">Transport</keyword>
<evidence type="ECO:0000259" key="11">
    <source>
        <dbReference type="Pfam" id="PF00675"/>
    </source>
</evidence>
<dbReference type="EMBL" id="VDMD01000020">
    <property type="protein sequence ID" value="TRM60694.1"/>
    <property type="molecule type" value="Genomic_DNA"/>
</dbReference>
<gene>
    <name evidence="12" type="ORF">BD626DRAFT_549442</name>
</gene>
<evidence type="ECO:0000256" key="6">
    <source>
        <dbReference type="ARBA" id="ARBA00022982"/>
    </source>
</evidence>
<feature type="domain" description="Peptidase M16 N-terminal" evidence="11">
    <location>
        <begin position="36"/>
        <end position="173"/>
    </location>
</feature>
<keyword evidence="5" id="KW-0809">Transit peptide</keyword>
<evidence type="ECO:0000313" key="12">
    <source>
        <dbReference type="EMBL" id="TRM60694.1"/>
    </source>
</evidence>
<evidence type="ECO:0000256" key="10">
    <source>
        <dbReference type="ARBA" id="ARBA00040751"/>
    </source>
</evidence>
<evidence type="ECO:0000256" key="8">
    <source>
        <dbReference type="ARBA" id="ARBA00023136"/>
    </source>
</evidence>
<dbReference type="AlphaFoldDB" id="A0A550C7C6"/>
<dbReference type="GO" id="GO:0046872">
    <property type="term" value="F:metal ion binding"/>
    <property type="evidence" value="ECO:0007669"/>
    <property type="project" value="InterPro"/>
</dbReference>
<protein>
    <recommendedName>
        <fullName evidence="10">Cytochrome b-c1 complex subunit 2, mitochondrial</fullName>
    </recommendedName>
</protein>
<comment type="subcellular location">
    <subcellularLocation>
        <location evidence="1">Mitochondrion inner membrane</location>
        <topology evidence="1">Peripheral membrane protein</topology>
        <orientation evidence="1">Matrix side</orientation>
    </subcellularLocation>
</comment>
<evidence type="ECO:0000256" key="1">
    <source>
        <dbReference type="ARBA" id="ARBA00004443"/>
    </source>
</evidence>
<keyword evidence="4" id="KW-0999">Mitochondrion inner membrane</keyword>
<dbReference type="FunFam" id="3.30.830.10:FF:000021">
    <property type="entry name" value="Cytochrome b-c1 complex subunit 2"/>
    <property type="match status" value="1"/>
</dbReference>
<proteinExistence type="inferred from homology"/>
<evidence type="ECO:0000256" key="3">
    <source>
        <dbReference type="ARBA" id="ARBA00022660"/>
    </source>
</evidence>
<evidence type="ECO:0000256" key="4">
    <source>
        <dbReference type="ARBA" id="ARBA00022792"/>
    </source>
</evidence>
<dbReference type="Proteomes" id="UP000320762">
    <property type="component" value="Unassembled WGS sequence"/>
</dbReference>
<dbReference type="OrthoDB" id="6369905at2759"/>
<reference evidence="12 13" key="1">
    <citation type="journal article" date="2019" name="New Phytol.">
        <title>Comparative genomics reveals unique wood-decay strategies and fruiting body development in the Schizophyllaceae.</title>
        <authorList>
            <person name="Almasi E."/>
            <person name="Sahu N."/>
            <person name="Krizsan K."/>
            <person name="Balint B."/>
            <person name="Kovacs G.M."/>
            <person name="Kiss B."/>
            <person name="Cseklye J."/>
            <person name="Drula E."/>
            <person name="Henrissat B."/>
            <person name="Nagy I."/>
            <person name="Chovatia M."/>
            <person name="Adam C."/>
            <person name="LaButti K."/>
            <person name="Lipzen A."/>
            <person name="Riley R."/>
            <person name="Grigoriev I.V."/>
            <person name="Nagy L.G."/>
        </authorList>
    </citation>
    <scope>NUCLEOTIDE SEQUENCE [LARGE SCALE GENOMIC DNA]</scope>
    <source>
        <strain evidence="12 13">NL-1724</strain>
    </source>
</reference>
<dbReference type="InterPro" id="IPR011249">
    <property type="entry name" value="Metalloenz_LuxS/M16"/>
</dbReference>
<dbReference type="InterPro" id="IPR011765">
    <property type="entry name" value="Pept_M16_N"/>
</dbReference>
<dbReference type="Gene3D" id="3.30.830.10">
    <property type="entry name" value="Metalloenzyme, LuxS/M16 peptidase-like"/>
    <property type="match status" value="2"/>
</dbReference>
<dbReference type="InterPro" id="IPR050361">
    <property type="entry name" value="MPP/UQCRC_Complex"/>
</dbReference>
<keyword evidence="6" id="KW-0249">Electron transport</keyword>
<evidence type="ECO:0000256" key="9">
    <source>
        <dbReference type="ARBA" id="ARBA00038146"/>
    </source>
</evidence>
<evidence type="ECO:0000256" key="2">
    <source>
        <dbReference type="ARBA" id="ARBA00022448"/>
    </source>
</evidence>
<comment type="similarity">
    <text evidence="9">Belongs to the peptidase M16 family. UQCRC2/QCR2 subfamily.</text>
</comment>
<keyword evidence="8" id="KW-0472">Membrane</keyword>
<dbReference type="GO" id="GO:0005743">
    <property type="term" value="C:mitochondrial inner membrane"/>
    <property type="evidence" value="ECO:0007669"/>
    <property type="project" value="UniProtKB-SubCell"/>
</dbReference>
<evidence type="ECO:0000256" key="7">
    <source>
        <dbReference type="ARBA" id="ARBA00023128"/>
    </source>
</evidence>
<keyword evidence="3" id="KW-0679">Respiratory chain</keyword>
<dbReference type="SUPFAM" id="SSF63411">
    <property type="entry name" value="LuxS/MPP-like metallohydrolase"/>
    <property type="match status" value="2"/>
</dbReference>